<dbReference type="EMBL" id="CP111021">
    <property type="protein sequence ID" value="WAR16849.1"/>
    <property type="molecule type" value="Genomic_DNA"/>
</dbReference>
<protein>
    <submittedName>
        <fullName evidence="5">TENX-like protein</fullName>
    </submittedName>
</protein>
<dbReference type="PROSITE" id="PS01248">
    <property type="entry name" value="EGF_LAM_1"/>
    <property type="match status" value="1"/>
</dbReference>
<name>A0ABY7F7V1_MYAAR</name>
<keyword evidence="2" id="KW-0472">Membrane</keyword>
<reference evidence="5" key="1">
    <citation type="submission" date="2022-11" db="EMBL/GenBank/DDBJ databases">
        <title>Centuries of genome instability and evolution in soft-shell clam transmissible cancer (bioRxiv).</title>
        <authorList>
            <person name="Hart S.F.M."/>
            <person name="Yonemitsu M.A."/>
            <person name="Giersch R.M."/>
            <person name="Beal B.F."/>
            <person name="Arriagada G."/>
            <person name="Davis B.W."/>
            <person name="Ostrander E.A."/>
            <person name="Goff S.P."/>
            <person name="Metzger M.J."/>
        </authorList>
    </citation>
    <scope>NUCLEOTIDE SEQUENCE</scope>
    <source>
        <strain evidence="5">MELC-2E11</strain>
        <tissue evidence="5">Siphon/mantle</tissue>
    </source>
</reference>
<dbReference type="InterPro" id="IPR000742">
    <property type="entry name" value="EGF"/>
</dbReference>
<evidence type="ECO:0000259" key="3">
    <source>
        <dbReference type="PROSITE" id="PS00022"/>
    </source>
</evidence>
<evidence type="ECO:0000256" key="2">
    <source>
        <dbReference type="SAM" id="Phobius"/>
    </source>
</evidence>
<organism evidence="5 6">
    <name type="scientific">Mya arenaria</name>
    <name type="common">Soft-shell clam</name>
    <dbReference type="NCBI Taxonomy" id="6604"/>
    <lineage>
        <taxon>Eukaryota</taxon>
        <taxon>Metazoa</taxon>
        <taxon>Spiralia</taxon>
        <taxon>Lophotrochozoa</taxon>
        <taxon>Mollusca</taxon>
        <taxon>Bivalvia</taxon>
        <taxon>Autobranchia</taxon>
        <taxon>Heteroconchia</taxon>
        <taxon>Euheterodonta</taxon>
        <taxon>Imparidentia</taxon>
        <taxon>Neoheterodontei</taxon>
        <taxon>Myida</taxon>
        <taxon>Myoidea</taxon>
        <taxon>Myidae</taxon>
        <taxon>Mya</taxon>
    </lineage>
</organism>
<evidence type="ECO:0000313" key="6">
    <source>
        <dbReference type="Proteomes" id="UP001164746"/>
    </source>
</evidence>
<dbReference type="Proteomes" id="UP001164746">
    <property type="component" value="Chromosome 10"/>
</dbReference>
<accession>A0ABY7F7V1</accession>
<dbReference type="InterPro" id="IPR002049">
    <property type="entry name" value="LE_dom"/>
</dbReference>
<proteinExistence type="predicted"/>
<dbReference type="PANTHER" id="PTHR24043:SF8">
    <property type="entry name" value="EGF-LIKE DOMAIN-CONTAINING PROTEIN"/>
    <property type="match status" value="1"/>
</dbReference>
<gene>
    <name evidence="5" type="ORF">MAR_031443</name>
</gene>
<dbReference type="PANTHER" id="PTHR24043">
    <property type="entry name" value="SCAVENGER RECEPTOR CLASS F"/>
    <property type="match status" value="1"/>
</dbReference>
<sequence>MCDQCVAGYFGNDCTHICPAGCSDTCSKTNGSCTCKFGWIGDKCDTCAYKYFGKNCNETCNSNCEDCTGKYECQLCLPGRYGYYCQFSCGKGCRNDRCSITSGYCECKSNYFVATSSSGYCHDCVLGRYGLTCEKICPQSCLACEQELKCSSCHVGYFGLSCDKSCPYECEENNCKQEDGSCVSCKLGYYGEHCKNTCQESCRSCDKYGLCSECKPTFFPNNTGQCETCNSKCVANNCDSSSGRCIQGCYDGYWNRTCNTECDAACFSCKQTNGSCSKCKNNTRYGPDCRQECSNTCKSSVCDVNGSCINGCIVNTFGKQCEQRCGEYCLRKDNQTICSEKTGMCLYGCRTGYTGKDCPQDEKPITLSAALGWGLGGGILGLLVIAMLVMWLFREGQTRNTIIYFMMAIEIDYDTVDTNICEIELNDLQYETLQERDFQGMNLTTDFSNVSERENGNMT</sequence>
<evidence type="ECO:0000313" key="5">
    <source>
        <dbReference type="EMBL" id="WAR16849.1"/>
    </source>
</evidence>
<dbReference type="SMART" id="SM00181">
    <property type="entry name" value="EGF"/>
    <property type="match status" value="6"/>
</dbReference>
<dbReference type="Gene3D" id="2.170.300.10">
    <property type="entry name" value="Tie2 ligand-binding domain superfamily"/>
    <property type="match status" value="1"/>
</dbReference>
<feature type="domain" description="Laminin EGF-like" evidence="4">
    <location>
        <begin position="33"/>
        <end position="67"/>
    </location>
</feature>
<keyword evidence="2" id="KW-1133">Transmembrane helix</keyword>
<dbReference type="InterPro" id="IPR042635">
    <property type="entry name" value="MEGF10/SREC1/2-like"/>
</dbReference>
<feature type="transmembrane region" description="Helical" evidence="2">
    <location>
        <begin position="370"/>
        <end position="393"/>
    </location>
</feature>
<dbReference type="PROSITE" id="PS00022">
    <property type="entry name" value="EGF_1"/>
    <property type="match status" value="1"/>
</dbReference>
<evidence type="ECO:0000259" key="4">
    <source>
        <dbReference type="PROSITE" id="PS01248"/>
    </source>
</evidence>
<feature type="domain" description="EGF-like" evidence="3">
    <location>
        <begin position="33"/>
        <end position="44"/>
    </location>
</feature>
<keyword evidence="2" id="KW-0812">Transmembrane</keyword>
<keyword evidence="6" id="KW-1185">Reference proteome</keyword>
<evidence type="ECO:0000256" key="1">
    <source>
        <dbReference type="ARBA" id="ARBA00022536"/>
    </source>
</evidence>
<keyword evidence="1" id="KW-0245">EGF-like domain</keyword>